<keyword evidence="3 6" id="KW-0812">Transmembrane</keyword>
<evidence type="ECO:0000256" key="4">
    <source>
        <dbReference type="ARBA" id="ARBA00022989"/>
    </source>
</evidence>
<keyword evidence="8" id="KW-1185">Reference proteome</keyword>
<dbReference type="Proteomes" id="UP001230156">
    <property type="component" value="Unassembled WGS sequence"/>
</dbReference>
<keyword evidence="5 6" id="KW-0472">Membrane</keyword>
<dbReference type="PANTHER" id="PTHR30086">
    <property type="entry name" value="ARGININE EXPORTER PROTEIN ARGO"/>
    <property type="match status" value="1"/>
</dbReference>
<evidence type="ECO:0000256" key="6">
    <source>
        <dbReference type="SAM" id="Phobius"/>
    </source>
</evidence>
<evidence type="ECO:0000256" key="1">
    <source>
        <dbReference type="ARBA" id="ARBA00004651"/>
    </source>
</evidence>
<evidence type="ECO:0000313" key="8">
    <source>
        <dbReference type="Proteomes" id="UP001230156"/>
    </source>
</evidence>
<proteinExistence type="predicted"/>
<keyword evidence="2" id="KW-1003">Cell membrane</keyword>
<protein>
    <submittedName>
        <fullName evidence="7">LysE family translocator</fullName>
    </submittedName>
</protein>
<feature type="transmembrane region" description="Helical" evidence="6">
    <location>
        <begin position="150"/>
        <end position="176"/>
    </location>
</feature>
<evidence type="ECO:0000313" key="7">
    <source>
        <dbReference type="EMBL" id="MDQ7246789.1"/>
    </source>
</evidence>
<dbReference type="RefSeq" id="WP_379954184.1">
    <property type="nucleotide sequence ID" value="NZ_JAUYVI010000001.1"/>
</dbReference>
<dbReference type="EMBL" id="JAUYVI010000001">
    <property type="protein sequence ID" value="MDQ7246789.1"/>
    <property type="molecule type" value="Genomic_DNA"/>
</dbReference>
<organism evidence="7 8">
    <name type="scientific">Dongia sedimenti</name>
    <dbReference type="NCBI Taxonomy" id="3064282"/>
    <lineage>
        <taxon>Bacteria</taxon>
        <taxon>Pseudomonadati</taxon>
        <taxon>Pseudomonadota</taxon>
        <taxon>Alphaproteobacteria</taxon>
        <taxon>Rhodospirillales</taxon>
        <taxon>Dongiaceae</taxon>
        <taxon>Dongia</taxon>
    </lineage>
</organism>
<reference evidence="8" key="1">
    <citation type="submission" date="2023-08" db="EMBL/GenBank/DDBJ databases">
        <title>Rhodospirillaceae gen. nov., a novel taxon isolated from the Yangtze River Yuezi River estuary sludge.</title>
        <authorList>
            <person name="Ruan L."/>
        </authorList>
    </citation>
    <scope>NUCLEOTIDE SEQUENCE [LARGE SCALE GENOMIC DNA]</scope>
    <source>
        <strain evidence="8">R-7</strain>
    </source>
</reference>
<feature type="transmembrane region" description="Helical" evidence="6">
    <location>
        <begin position="78"/>
        <end position="98"/>
    </location>
</feature>
<sequence>MPSPETLLIFTLAALAMNISPGPSNLYVMSRSLAQGTAAGLVSAAGLATGSLFHVTVSALGLAAVLQYSPLAFTVMKLAGAGYLVFLGLKMLLAKSAALNPDALLPRKPLGRVFRESCVVEILNPKTALFFLAFLPQFADPHAGPLAPQLLLLGCIVTLTAIPCDAVVAILSGKAAALLRRRPIFQKLQNWISGSVLVGLGTTIAFRRD</sequence>
<name>A0ABU0YGD6_9PROT</name>
<comment type="subcellular location">
    <subcellularLocation>
        <location evidence="1">Cell membrane</location>
        <topology evidence="1">Multi-pass membrane protein</topology>
    </subcellularLocation>
</comment>
<dbReference type="PANTHER" id="PTHR30086:SF20">
    <property type="entry name" value="ARGININE EXPORTER PROTEIN ARGO-RELATED"/>
    <property type="match status" value="1"/>
</dbReference>
<gene>
    <name evidence="7" type="ORF">Q8A70_03890</name>
</gene>
<accession>A0ABU0YGD6</accession>
<dbReference type="PIRSF" id="PIRSF006324">
    <property type="entry name" value="LeuE"/>
    <property type="match status" value="1"/>
</dbReference>
<dbReference type="Pfam" id="PF01810">
    <property type="entry name" value="LysE"/>
    <property type="match status" value="1"/>
</dbReference>
<comment type="caution">
    <text evidence="7">The sequence shown here is derived from an EMBL/GenBank/DDBJ whole genome shotgun (WGS) entry which is preliminary data.</text>
</comment>
<dbReference type="InterPro" id="IPR001123">
    <property type="entry name" value="LeuE-type"/>
</dbReference>
<keyword evidence="4 6" id="KW-1133">Transmembrane helix</keyword>
<feature type="transmembrane region" description="Helical" evidence="6">
    <location>
        <begin position="44"/>
        <end position="66"/>
    </location>
</feature>
<evidence type="ECO:0000256" key="5">
    <source>
        <dbReference type="ARBA" id="ARBA00023136"/>
    </source>
</evidence>
<evidence type="ECO:0000256" key="3">
    <source>
        <dbReference type="ARBA" id="ARBA00022692"/>
    </source>
</evidence>
<evidence type="ECO:0000256" key="2">
    <source>
        <dbReference type="ARBA" id="ARBA00022475"/>
    </source>
</evidence>